<evidence type="ECO:0000313" key="1">
    <source>
        <dbReference type="EMBL" id="GAK56216.1"/>
    </source>
</evidence>
<reference evidence="1" key="1">
    <citation type="journal article" date="2015" name="PeerJ">
        <title>First genomic representation of candidate bacterial phylum KSB3 points to enhanced environmental sensing as a trigger of wastewater bulking.</title>
        <authorList>
            <person name="Sekiguchi Y."/>
            <person name="Ohashi A."/>
            <person name="Parks D.H."/>
            <person name="Yamauchi T."/>
            <person name="Tyson G.W."/>
            <person name="Hugenholtz P."/>
        </authorList>
    </citation>
    <scope>NUCLEOTIDE SEQUENCE [LARGE SCALE GENOMIC DNA]</scope>
</reference>
<protein>
    <recommendedName>
        <fullName evidence="3">DUF2007 domain-containing protein</fullName>
    </recommendedName>
</protein>
<keyword evidence="2" id="KW-1185">Reference proteome</keyword>
<dbReference type="eggNOG" id="COG2260">
    <property type="taxonomic scope" value="Bacteria"/>
</dbReference>
<accession>A0A081BV61</accession>
<dbReference type="AlphaFoldDB" id="A0A081BV61"/>
<proteinExistence type="predicted"/>
<name>A0A081BV61_VECG1</name>
<dbReference type="HOGENOM" id="CLU_1999404_0_0_0"/>
<dbReference type="EMBL" id="DF820464">
    <property type="protein sequence ID" value="GAK56216.1"/>
    <property type="molecule type" value="Genomic_DNA"/>
</dbReference>
<organism evidence="1">
    <name type="scientific">Vecturithrix granuli</name>
    <dbReference type="NCBI Taxonomy" id="1499967"/>
    <lineage>
        <taxon>Bacteria</taxon>
        <taxon>Candidatus Moduliflexota</taxon>
        <taxon>Candidatus Vecturitrichia</taxon>
        <taxon>Candidatus Vecturitrichales</taxon>
        <taxon>Candidatus Vecturitrichaceae</taxon>
        <taxon>Candidatus Vecturithrix</taxon>
    </lineage>
</organism>
<sequence length="124" mass="13627">MFCPQCQSEYVEGITECAECQVPLVEALPEDDVEYRPFVTVQTYHSRQDAELGKGFLADRGIDAVVETDDAGGASPGLAFTQGVRLLVKTEDAQKAAELFKESEKGDFVVKDDDQKVEEGSKDF</sequence>
<evidence type="ECO:0008006" key="3">
    <source>
        <dbReference type="Google" id="ProtNLM"/>
    </source>
</evidence>
<gene>
    <name evidence="1" type="ORF">U27_03178</name>
</gene>
<dbReference type="Proteomes" id="UP000030661">
    <property type="component" value="Unassembled WGS sequence"/>
</dbReference>
<evidence type="ECO:0000313" key="2">
    <source>
        <dbReference type="Proteomes" id="UP000030661"/>
    </source>
</evidence>